<dbReference type="AlphaFoldDB" id="A0A660KSK9"/>
<proteinExistence type="predicted"/>
<evidence type="ECO:0000313" key="3">
    <source>
        <dbReference type="Proteomes" id="UP000327013"/>
    </source>
</evidence>
<organism evidence="2 3">
    <name type="scientific">Carpinus fangiana</name>
    <dbReference type="NCBI Taxonomy" id="176857"/>
    <lineage>
        <taxon>Eukaryota</taxon>
        <taxon>Viridiplantae</taxon>
        <taxon>Streptophyta</taxon>
        <taxon>Embryophyta</taxon>
        <taxon>Tracheophyta</taxon>
        <taxon>Spermatophyta</taxon>
        <taxon>Magnoliopsida</taxon>
        <taxon>eudicotyledons</taxon>
        <taxon>Gunneridae</taxon>
        <taxon>Pentapetalae</taxon>
        <taxon>rosids</taxon>
        <taxon>fabids</taxon>
        <taxon>Fagales</taxon>
        <taxon>Betulaceae</taxon>
        <taxon>Carpinus</taxon>
    </lineage>
</organism>
<dbReference type="OrthoDB" id="10460659at2759"/>
<sequence length="66" mass="7342">MSPLRTGVTFALGTMCGIFIARGYQFQRSHHNHEARRNWPCPRDAGGKKTTAGPEVEETTKTIPNN</sequence>
<dbReference type="EMBL" id="CM017324">
    <property type="protein sequence ID" value="KAE8038700.1"/>
    <property type="molecule type" value="Genomic_DNA"/>
</dbReference>
<evidence type="ECO:0000256" key="1">
    <source>
        <dbReference type="SAM" id="MobiDB-lite"/>
    </source>
</evidence>
<protein>
    <submittedName>
        <fullName evidence="2">Uncharacterized protein</fullName>
    </submittedName>
</protein>
<evidence type="ECO:0000313" key="2">
    <source>
        <dbReference type="EMBL" id="KAE8038700.1"/>
    </source>
</evidence>
<dbReference type="Proteomes" id="UP000327013">
    <property type="component" value="Chromosome 4"/>
</dbReference>
<reference evidence="2 3" key="1">
    <citation type="submission" date="2019-06" db="EMBL/GenBank/DDBJ databases">
        <title>A chromosomal-level reference genome of Carpinus fangiana (Coryloideae, Betulaceae).</title>
        <authorList>
            <person name="Yang X."/>
            <person name="Wang Z."/>
            <person name="Zhang L."/>
            <person name="Hao G."/>
            <person name="Liu J."/>
            <person name="Yang Y."/>
        </authorList>
    </citation>
    <scope>NUCLEOTIDE SEQUENCE [LARGE SCALE GENOMIC DNA]</scope>
    <source>
        <strain evidence="2">Cfa_2016G</strain>
        <tissue evidence="2">Leaf</tissue>
    </source>
</reference>
<keyword evidence="3" id="KW-1185">Reference proteome</keyword>
<gene>
    <name evidence="2" type="ORF">FH972_011179</name>
</gene>
<feature type="region of interest" description="Disordered" evidence="1">
    <location>
        <begin position="31"/>
        <end position="66"/>
    </location>
</feature>
<name>A0A660KSK9_9ROSI</name>
<accession>A0A660KSK9</accession>